<keyword evidence="2" id="KW-0547">Nucleotide-binding</keyword>
<dbReference type="InterPro" id="IPR017871">
    <property type="entry name" value="ABC_transporter-like_CS"/>
</dbReference>
<sequence>MIEIKNITKAYDENVIFQNYNLKIKKGSMNAIVGKSGSGKTTLLNIMGLLEDSDQGDVYIAGKPVAFQSQDAVFALRYQISYLFQNFALIESMNIIDNLMIALEYKDLKKKEKIQCIKEALKQVGLEGIEKRKVYTLSGGQQQRVALARVIIKDAPIILCDEPTGSLDKDNTQDIINILKEMKQQDKTVIIVTHDQSIAQQCDRVIQL</sequence>
<feature type="domain" description="ABC transporter" evidence="4">
    <location>
        <begin position="2"/>
        <end position="208"/>
    </location>
</feature>
<dbReference type="NCBIfam" id="TIGR03608">
    <property type="entry name" value="L_ocin_972_ABC"/>
    <property type="match status" value="1"/>
</dbReference>
<dbReference type="SUPFAM" id="SSF52540">
    <property type="entry name" value="P-loop containing nucleoside triphosphate hydrolases"/>
    <property type="match status" value="1"/>
</dbReference>
<evidence type="ECO:0000256" key="3">
    <source>
        <dbReference type="ARBA" id="ARBA00022840"/>
    </source>
</evidence>
<reference evidence="5 6" key="1">
    <citation type="journal article" date="2018" name="BMC Genomics">
        <title>Whole genome sequencing and function prediction of 133 gut anaerobes isolated from chicken caecum in pure cultures.</title>
        <authorList>
            <person name="Medvecky M."/>
            <person name="Cejkova D."/>
            <person name="Polansky O."/>
            <person name="Karasova D."/>
            <person name="Kubasova T."/>
            <person name="Cizek A."/>
            <person name="Rychlik I."/>
        </authorList>
    </citation>
    <scope>NUCLEOTIDE SEQUENCE [LARGE SCALE GENOMIC DNA]</scope>
    <source>
        <strain evidence="5 6">An13</strain>
    </source>
</reference>
<keyword evidence="3 5" id="KW-0067">ATP-binding</keyword>
<dbReference type="GO" id="GO:0022857">
    <property type="term" value="F:transmembrane transporter activity"/>
    <property type="evidence" value="ECO:0007669"/>
    <property type="project" value="TreeGrafter"/>
</dbReference>
<dbReference type="PROSITE" id="PS00211">
    <property type="entry name" value="ABC_TRANSPORTER_1"/>
    <property type="match status" value="1"/>
</dbReference>
<dbReference type="GO" id="GO:0005886">
    <property type="term" value="C:plasma membrane"/>
    <property type="evidence" value="ECO:0007669"/>
    <property type="project" value="TreeGrafter"/>
</dbReference>
<accession>A0A1Y4SSK4</accession>
<dbReference type="InterPro" id="IPR017911">
    <property type="entry name" value="MacB-like_ATP-bd"/>
</dbReference>
<dbReference type="Proteomes" id="UP000195305">
    <property type="component" value="Unassembled WGS sequence"/>
</dbReference>
<comment type="caution">
    <text evidence="5">The sequence shown here is derived from an EMBL/GenBank/DDBJ whole genome shotgun (WGS) entry which is preliminary data.</text>
</comment>
<dbReference type="PANTHER" id="PTHR24220:SF86">
    <property type="entry name" value="ABC TRANSPORTER ABCH.1"/>
    <property type="match status" value="1"/>
</dbReference>
<dbReference type="InterPro" id="IPR003593">
    <property type="entry name" value="AAA+_ATPase"/>
</dbReference>
<organism evidence="5 6">
    <name type="scientific">Massilimicrobiota timonensis</name>
    <dbReference type="NCBI Taxonomy" id="1776392"/>
    <lineage>
        <taxon>Bacteria</taxon>
        <taxon>Bacillati</taxon>
        <taxon>Bacillota</taxon>
        <taxon>Erysipelotrichia</taxon>
        <taxon>Erysipelotrichales</taxon>
        <taxon>Erysipelotrichaceae</taxon>
        <taxon>Massilimicrobiota</taxon>
    </lineage>
</organism>
<evidence type="ECO:0000313" key="5">
    <source>
        <dbReference type="EMBL" id="OUQ32857.1"/>
    </source>
</evidence>
<dbReference type="OrthoDB" id="9802264at2"/>
<dbReference type="InterPro" id="IPR019895">
    <property type="entry name" value="L_ocin_972_ABC"/>
</dbReference>
<dbReference type="InterPro" id="IPR015854">
    <property type="entry name" value="ABC_transpr_LolD-like"/>
</dbReference>
<dbReference type="Gene3D" id="3.40.50.300">
    <property type="entry name" value="P-loop containing nucleotide triphosphate hydrolases"/>
    <property type="match status" value="1"/>
</dbReference>
<gene>
    <name evidence="5" type="ORF">B5E75_11920</name>
</gene>
<keyword evidence="6" id="KW-1185">Reference proteome</keyword>
<protein>
    <submittedName>
        <fullName evidence="5">Bacteriocin ABC transporter ATP-binding protein</fullName>
    </submittedName>
</protein>
<keyword evidence="1" id="KW-0813">Transport</keyword>
<evidence type="ECO:0000313" key="6">
    <source>
        <dbReference type="Proteomes" id="UP000195305"/>
    </source>
</evidence>
<dbReference type="GO" id="GO:0016887">
    <property type="term" value="F:ATP hydrolysis activity"/>
    <property type="evidence" value="ECO:0007669"/>
    <property type="project" value="InterPro"/>
</dbReference>
<dbReference type="Pfam" id="PF00005">
    <property type="entry name" value="ABC_tran"/>
    <property type="match status" value="1"/>
</dbReference>
<name>A0A1Y4SSK4_9FIRM</name>
<dbReference type="RefSeq" id="WP_087359512.1">
    <property type="nucleotide sequence ID" value="NZ_AP031415.1"/>
</dbReference>
<dbReference type="CDD" id="cd03255">
    <property type="entry name" value="ABC_MJ0796_LolCDE_FtsE"/>
    <property type="match status" value="1"/>
</dbReference>
<dbReference type="EMBL" id="NFLJ01000040">
    <property type="protein sequence ID" value="OUQ32857.1"/>
    <property type="molecule type" value="Genomic_DNA"/>
</dbReference>
<evidence type="ECO:0000259" key="4">
    <source>
        <dbReference type="PROSITE" id="PS50893"/>
    </source>
</evidence>
<evidence type="ECO:0000256" key="2">
    <source>
        <dbReference type="ARBA" id="ARBA00022741"/>
    </source>
</evidence>
<dbReference type="InterPro" id="IPR003439">
    <property type="entry name" value="ABC_transporter-like_ATP-bd"/>
</dbReference>
<dbReference type="AlphaFoldDB" id="A0A1Y4SSK4"/>
<dbReference type="SMART" id="SM00382">
    <property type="entry name" value="AAA"/>
    <property type="match status" value="1"/>
</dbReference>
<dbReference type="InterPro" id="IPR027417">
    <property type="entry name" value="P-loop_NTPase"/>
</dbReference>
<dbReference type="GO" id="GO:0005524">
    <property type="term" value="F:ATP binding"/>
    <property type="evidence" value="ECO:0007669"/>
    <property type="project" value="UniProtKB-KW"/>
</dbReference>
<dbReference type="PROSITE" id="PS50893">
    <property type="entry name" value="ABC_TRANSPORTER_2"/>
    <property type="match status" value="1"/>
</dbReference>
<evidence type="ECO:0000256" key="1">
    <source>
        <dbReference type="ARBA" id="ARBA00022448"/>
    </source>
</evidence>
<proteinExistence type="predicted"/>
<dbReference type="PANTHER" id="PTHR24220">
    <property type="entry name" value="IMPORT ATP-BINDING PROTEIN"/>
    <property type="match status" value="1"/>
</dbReference>